<accession>A0ABY5VRZ3</accession>
<sequence>MNTALRAIHAEWTKLRTTPGPALLLLAAATVTVVLGAAVCATATCPHTGCGTDATRLILSGVYLGQAPIAVLAVLAASGEHSTALIRTTLAAIPNRPTVLAAKALALTVAVAAVGSLTLLVSLLVAGIVLPRHGFTPDHGYPRLSLADGPLLRASAGSVAYLVLIAVLSLGIAAVVRDSAAAIGTVLGLLYLPPLLTQMVTDPHLHRLLEQVAPMSAGLAIQATTDVHRLPIGPWAGLAVLAAWSAGTLLAGTLLLRFRDT</sequence>
<keyword evidence="3" id="KW-1185">Reference proteome</keyword>
<evidence type="ECO:0000256" key="1">
    <source>
        <dbReference type="SAM" id="Phobius"/>
    </source>
</evidence>
<protein>
    <submittedName>
        <fullName evidence="2">ABC transporter permease</fullName>
    </submittedName>
</protein>
<evidence type="ECO:0000313" key="2">
    <source>
        <dbReference type="EMBL" id="UWP79914.1"/>
    </source>
</evidence>
<reference evidence="2" key="1">
    <citation type="submission" date="2021-04" db="EMBL/GenBank/DDBJ databases">
        <authorList>
            <person name="Hartkoorn R.C."/>
            <person name="Beaudoing E."/>
            <person name="Hot D."/>
        </authorList>
    </citation>
    <scope>NUCLEOTIDE SEQUENCE</scope>
    <source>
        <strain evidence="2">NRRL B-16292</strain>
    </source>
</reference>
<proteinExistence type="predicted"/>
<dbReference type="RefSeq" id="WP_259857672.1">
    <property type="nucleotide sequence ID" value="NZ_BAAAST010000001.1"/>
</dbReference>
<feature type="transmembrane region" description="Helical" evidence="1">
    <location>
        <begin position="180"/>
        <end position="200"/>
    </location>
</feature>
<name>A0ABY5VRZ3_9ACTN</name>
<dbReference type="Proteomes" id="UP001059617">
    <property type="component" value="Chromosome"/>
</dbReference>
<gene>
    <name evidence="2" type="ORF">Dfulv_32745</name>
</gene>
<feature type="transmembrane region" description="Helical" evidence="1">
    <location>
        <begin position="57"/>
        <end position="77"/>
    </location>
</feature>
<organism evidence="2 3">
    <name type="scientific">Dactylosporangium fulvum</name>
    <dbReference type="NCBI Taxonomy" id="53359"/>
    <lineage>
        <taxon>Bacteria</taxon>
        <taxon>Bacillati</taxon>
        <taxon>Actinomycetota</taxon>
        <taxon>Actinomycetes</taxon>
        <taxon>Micromonosporales</taxon>
        <taxon>Micromonosporaceae</taxon>
        <taxon>Dactylosporangium</taxon>
    </lineage>
</organism>
<keyword evidence="1" id="KW-1133">Transmembrane helix</keyword>
<feature type="transmembrane region" description="Helical" evidence="1">
    <location>
        <begin position="150"/>
        <end position="173"/>
    </location>
</feature>
<reference evidence="2" key="2">
    <citation type="submission" date="2022-09" db="EMBL/GenBank/DDBJ databases">
        <title>Biosynthetic gene clusters of Dactylosporangioum fulvum.</title>
        <authorList>
            <person name="Caradec T."/>
        </authorList>
    </citation>
    <scope>NUCLEOTIDE SEQUENCE</scope>
    <source>
        <strain evidence="2">NRRL B-16292</strain>
    </source>
</reference>
<keyword evidence="1" id="KW-0812">Transmembrane</keyword>
<feature type="transmembrane region" description="Helical" evidence="1">
    <location>
        <begin position="104"/>
        <end position="130"/>
    </location>
</feature>
<feature type="transmembrane region" description="Helical" evidence="1">
    <location>
        <begin position="235"/>
        <end position="256"/>
    </location>
</feature>
<keyword evidence="1" id="KW-0472">Membrane</keyword>
<evidence type="ECO:0000313" key="3">
    <source>
        <dbReference type="Proteomes" id="UP001059617"/>
    </source>
</evidence>
<dbReference type="EMBL" id="CP073720">
    <property type="protein sequence ID" value="UWP79914.1"/>
    <property type="molecule type" value="Genomic_DNA"/>
</dbReference>